<evidence type="ECO:0000313" key="10">
    <source>
        <dbReference type="Proteomes" id="UP000217348"/>
    </source>
</evidence>
<feature type="domain" description="Glycosyl-hydrolase 97 C-terminal oligomerisation" evidence="7">
    <location>
        <begin position="614"/>
        <end position="714"/>
    </location>
</feature>
<feature type="domain" description="Glycosyl-hydrolase 97 catalytic" evidence="5">
    <location>
        <begin position="323"/>
        <end position="519"/>
    </location>
</feature>
<reference evidence="8" key="2">
    <citation type="journal article" date="2017" name="Genome Announc.">
        <title>Twelve Complete Reference Genomes of Clinical Isolates in the Capnocytophaga Genus.</title>
        <authorList>
            <person name="Villarma A."/>
            <person name="Gulvik C.A."/>
            <person name="Rowe L.A."/>
            <person name="Sheth M."/>
            <person name="Juieng P."/>
            <person name="Nicholson A.C."/>
            <person name="Loparev V.N."/>
            <person name="McQuiston J.R."/>
        </authorList>
    </citation>
    <scope>NUCLEOTIDE SEQUENCE</scope>
    <source>
        <strain evidence="8">H2177</strain>
    </source>
</reference>
<dbReference type="EMBL" id="JBJGWJ010000002">
    <property type="protein sequence ID" value="MFK8293051.1"/>
    <property type="molecule type" value="Genomic_DNA"/>
</dbReference>
<dbReference type="InterPro" id="IPR017853">
    <property type="entry name" value="GH"/>
</dbReference>
<dbReference type="OrthoDB" id="57532at2"/>
<dbReference type="Pfam" id="PF10566">
    <property type="entry name" value="Glyco_hydro_97"/>
    <property type="match status" value="1"/>
</dbReference>
<dbReference type="Gene3D" id="2.70.98.10">
    <property type="match status" value="1"/>
</dbReference>
<dbReference type="InterPro" id="IPR029486">
    <property type="entry name" value="GH97_N"/>
</dbReference>
<dbReference type="EMBL" id="CP022387">
    <property type="protein sequence ID" value="ATA88882.1"/>
    <property type="molecule type" value="Genomic_DNA"/>
</dbReference>
<keyword evidence="3" id="KW-0106">Calcium</keyword>
<dbReference type="InterPro" id="IPR013785">
    <property type="entry name" value="Aldolase_TIM"/>
</dbReference>
<reference evidence="10" key="3">
    <citation type="submission" date="2017-06" db="EMBL/GenBank/DDBJ databases">
        <title>Capnocytophaga spp. assemblies.</title>
        <authorList>
            <person name="Gulvik C.A."/>
        </authorList>
    </citation>
    <scope>NUCLEOTIDE SEQUENCE [LARGE SCALE GENOMIC DNA]</scope>
    <source>
        <strain evidence="10">H2177</strain>
    </source>
</reference>
<feature type="chain" id="PRO_5012309677" evidence="4">
    <location>
        <begin position="19"/>
        <end position="729"/>
    </location>
</feature>
<evidence type="ECO:0000256" key="4">
    <source>
        <dbReference type="SAM" id="SignalP"/>
    </source>
</evidence>
<organism evidence="8 10">
    <name type="scientific">Capnocytophaga stomatis</name>
    <dbReference type="NCBI Taxonomy" id="1848904"/>
    <lineage>
        <taxon>Bacteria</taxon>
        <taxon>Pseudomonadati</taxon>
        <taxon>Bacteroidota</taxon>
        <taxon>Flavobacteriia</taxon>
        <taxon>Flavobacteriales</taxon>
        <taxon>Flavobacteriaceae</taxon>
        <taxon>Capnocytophaga</taxon>
    </lineage>
</organism>
<dbReference type="AlphaFoldDB" id="A0A250FUP7"/>
<comment type="subunit">
    <text evidence="2">Monomer.</text>
</comment>
<keyword evidence="9" id="KW-0378">Hydrolase</keyword>
<dbReference type="Pfam" id="PF14508">
    <property type="entry name" value="GH97_N"/>
    <property type="match status" value="1"/>
</dbReference>
<evidence type="ECO:0000259" key="6">
    <source>
        <dbReference type="Pfam" id="PF14508"/>
    </source>
</evidence>
<feature type="domain" description="Glycosyl-hydrolase 97 N-terminal" evidence="6">
    <location>
        <begin position="22"/>
        <end position="305"/>
    </location>
</feature>
<name>A0A250FUP7_9FLAO</name>
<evidence type="ECO:0000256" key="1">
    <source>
        <dbReference type="ARBA" id="ARBA00001913"/>
    </source>
</evidence>
<reference evidence="9 11" key="1">
    <citation type="journal article" date="2016" name="Sci. Rep.">
        <title>Whole genome sequencing identifies a novel species of the genus Capnocytophaga isolated from dog and cat bite wounds in humans.</title>
        <authorList>
            <person name="Zangenah S."/>
            <person name="Abbasi N."/>
            <person name="Andersson A.F."/>
            <person name="Bergman P."/>
        </authorList>
    </citation>
    <scope>NUCLEOTIDE SEQUENCE [LARGE SCALE GENOMIC DNA]</scope>
    <source>
        <strain evidence="9 11">W5</strain>
    </source>
</reference>
<dbReference type="KEGG" id="csto:CGC58_03565"/>
<dbReference type="GO" id="GO:0016798">
    <property type="term" value="F:hydrolase activity, acting on glycosyl bonds"/>
    <property type="evidence" value="ECO:0007669"/>
    <property type="project" value="UniProtKB-KW"/>
</dbReference>
<evidence type="ECO:0000256" key="2">
    <source>
        <dbReference type="ARBA" id="ARBA00011245"/>
    </source>
</evidence>
<dbReference type="FunFam" id="3.20.20.70:FF:000220">
    <property type="entry name" value="Glucan 1,4-alpha-glucosidase SusB"/>
    <property type="match status" value="1"/>
</dbReference>
<gene>
    <name evidence="9" type="ORF">ACI76L_04580</name>
    <name evidence="8" type="ORF">CGC58_03565</name>
</gene>
<keyword evidence="4" id="KW-0732">Signal</keyword>
<dbReference type="InterPro" id="IPR052720">
    <property type="entry name" value="Glycosyl_hydrolase_97"/>
</dbReference>
<protein>
    <submittedName>
        <fullName evidence="8">Alpha-glucosidase</fullName>
    </submittedName>
    <submittedName>
        <fullName evidence="9">Glycoside hydrolase family 97 protein</fullName>
        <ecNumber evidence="9">3.2.1.-</ecNumber>
    </submittedName>
</protein>
<dbReference type="InterPro" id="IPR029483">
    <property type="entry name" value="GH97_C"/>
</dbReference>
<dbReference type="PANTHER" id="PTHR35803:SF1">
    <property type="entry name" value="GLUCAN 1,4-ALPHA-GLUCOSIDASE SUSB"/>
    <property type="match status" value="1"/>
</dbReference>
<dbReference type="GO" id="GO:0030246">
    <property type="term" value="F:carbohydrate binding"/>
    <property type="evidence" value="ECO:0007669"/>
    <property type="project" value="InterPro"/>
</dbReference>
<evidence type="ECO:0000313" key="11">
    <source>
        <dbReference type="Proteomes" id="UP001622370"/>
    </source>
</evidence>
<dbReference type="InterPro" id="IPR019563">
    <property type="entry name" value="GH97_catalytic"/>
</dbReference>
<dbReference type="PANTHER" id="PTHR35803">
    <property type="entry name" value="GLUCAN 1,4-ALPHA-GLUCOSIDASE SUSB-RELATED"/>
    <property type="match status" value="1"/>
</dbReference>
<evidence type="ECO:0000259" key="5">
    <source>
        <dbReference type="Pfam" id="PF10566"/>
    </source>
</evidence>
<dbReference type="InterPro" id="IPR014718">
    <property type="entry name" value="GH-type_carb-bd"/>
</dbReference>
<evidence type="ECO:0000259" key="7">
    <source>
        <dbReference type="Pfam" id="PF14509"/>
    </source>
</evidence>
<proteinExistence type="predicted"/>
<sequence length="729" mass="83376">MKKLSIFLALIASISINAQQSLKSPDGNLALNFSVQGGKPQYSLSYKGKQVIKPSFLGLELKGENKMEFGTEIHRNDKNAENSLYDNFKLISSNTSTFDETWEPVWGEEKQIRNHYNELEVSLLQEVTDRKLVVRFRLFNDGLGFRYEFPEQKNLIYFVIKEEKTQFAMPEDLTAFWLAGDYDTQEYDYTTSKLSEIRGLHKTAVTSNASQKVFSETGVQTPLMLKSNKEKLYINIHEAALIDYSAMNLDLDDSNFVFQTWLTPDAQGNKGYIQAPSKSPWRTVVVSDDARKILASKLILNLNEPCAIEDTSWIKPVKYMGVWWEMITGKSSWAYADVPSVQLGVTDFSKLTPNGKHAANNENVKRYIDFASKHGFDQLLVEGWNVGWEDWFGKSKDYVFDFVTPYPDFDVKMLNEYARSKNMRLQMHHETSSSIRNYERHLDKAYQFMVDNGYNAVKSGYVGDIIPRGEHHYGQWMVNHYLYAIKKAAEYKIMVNAHESVHMTGLHRTYPNLLAQESARGTEFQAFGGSKPNHTTILPFTRLMGGPMDYTPGIFEMQISKLNPENHSHVNTTLCNQLALYLTMYSPLQMAADLPENYERFLDAFQFIKDVAVDWDRSIYLEAEPGQYITVARKAKGTNNWFVGNVAGYERFHSKIKLDFLDAKKQYIATIYSDAHDADYKTNPQAYTIRKGIVTSKTKLNLTSVPAGGYAISIIEVTNKNQLKGLKKM</sequence>
<accession>A0A250FUP7</accession>
<feature type="signal peptide" evidence="4">
    <location>
        <begin position="1"/>
        <end position="18"/>
    </location>
</feature>
<dbReference type="Pfam" id="PF14509">
    <property type="entry name" value="GH97_C"/>
    <property type="match status" value="1"/>
</dbReference>
<evidence type="ECO:0000256" key="3">
    <source>
        <dbReference type="ARBA" id="ARBA00022837"/>
    </source>
</evidence>
<dbReference type="RefSeq" id="WP_095895149.1">
    <property type="nucleotide sequence ID" value="NZ_BOPJ01000010.1"/>
</dbReference>
<reference evidence="9" key="4">
    <citation type="submission" date="2024-10" db="EMBL/GenBank/DDBJ databases">
        <authorList>
            <person name="Bergman P."/>
            <person name="Andersson A.F."/>
            <person name="Zangenah S."/>
            <person name="Abbasi N."/>
        </authorList>
    </citation>
    <scope>NUCLEOTIDE SEQUENCE</scope>
    <source>
        <strain evidence="9">W5</strain>
    </source>
</reference>
<dbReference type="Proteomes" id="UP000217348">
    <property type="component" value="Chromosome"/>
</dbReference>
<dbReference type="Gene3D" id="3.20.20.70">
    <property type="entry name" value="Aldolase class I"/>
    <property type="match status" value="1"/>
</dbReference>
<dbReference type="SUPFAM" id="SSF51445">
    <property type="entry name" value="(Trans)glycosidases"/>
    <property type="match status" value="1"/>
</dbReference>
<dbReference type="Proteomes" id="UP001622370">
    <property type="component" value="Unassembled WGS sequence"/>
</dbReference>
<comment type="cofactor">
    <cofactor evidence="1">
        <name>Ca(2+)</name>
        <dbReference type="ChEBI" id="CHEBI:29108"/>
    </cofactor>
</comment>
<evidence type="ECO:0000313" key="9">
    <source>
        <dbReference type="EMBL" id="MFK8293051.1"/>
    </source>
</evidence>
<dbReference type="EC" id="3.2.1.-" evidence="9"/>
<keyword evidence="9" id="KW-0326">Glycosidase</keyword>
<keyword evidence="11" id="KW-1185">Reference proteome</keyword>
<evidence type="ECO:0000313" key="8">
    <source>
        <dbReference type="EMBL" id="ATA88882.1"/>
    </source>
</evidence>